<reference evidence="1" key="1">
    <citation type="submission" date="2013-08" db="EMBL/GenBank/DDBJ databases">
        <authorList>
            <person name="Mendez C."/>
            <person name="Richter M."/>
            <person name="Ferrer M."/>
            <person name="Sanchez J."/>
        </authorList>
    </citation>
    <scope>NUCLEOTIDE SEQUENCE</scope>
</reference>
<dbReference type="EMBL" id="AUZZ01007043">
    <property type="protein sequence ID" value="EQD43737.1"/>
    <property type="molecule type" value="Genomic_DNA"/>
</dbReference>
<accession>T0ZH44</accession>
<sequence length="137" mass="15656">MNIRMHDAEKLSLEAMGRFVEASEEIRFEGENRRQLDGWVEQVLVGQQYAQLGKAARGLVRRYIEKMTGLSRAQGTRLIARYMASGRVQATVYRRRRFAQLYTGADIELLASVDEAHETLSGPATRHILEREVQVYG</sequence>
<comment type="caution">
    <text evidence="1">The sequence shown here is derived from an EMBL/GenBank/DDBJ whole genome shotgun (WGS) entry which is preliminary data.</text>
</comment>
<dbReference type="AlphaFoldDB" id="T0ZH44"/>
<feature type="non-terminal residue" evidence="1">
    <location>
        <position position="137"/>
    </location>
</feature>
<proteinExistence type="predicted"/>
<name>T0ZH44_9ZZZZ</name>
<gene>
    <name evidence="1" type="ORF">B2A_09740</name>
</gene>
<evidence type="ECO:0000313" key="1">
    <source>
        <dbReference type="EMBL" id="EQD43737.1"/>
    </source>
</evidence>
<reference evidence="1" key="2">
    <citation type="journal article" date="2014" name="ISME J.">
        <title>Microbial stratification in low pH oxic and suboxic macroscopic growths along an acid mine drainage.</title>
        <authorList>
            <person name="Mendez-Garcia C."/>
            <person name="Mesa V."/>
            <person name="Sprenger R.R."/>
            <person name="Richter M."/>
            <person name="Diez M.S."/>
            <person name="Solano J."/>
            <person name="Bargiela R."/>
            <person name="Golyshina O.V."/>
            <person name="Manteca A."/>
            <person name="Ramos J.L."/>
            <person name="Gallego J.R."/>
            <person name="Llorente I."/>
            <person name="Martins Dos Santos V.A."/>
            <person name="Jensen O.N."/>
            <person name="Pelaez A.I."/>
            <person name="Sanchez J."/>
            <person name="Ferrer M."/>
        </authorList>
    </citation>
    <scope>NUCLEOTIDE SEQUENCE</scope>
</reference>
<protein>
    <submittedName>
        <fullName evidence="1">Integrase catalytic region</fullName>
    </submittedName>
</protein>
<organism evidence="1">
    <name type="scientific">mine drainage metagenome</name>
    <dbReference type="NCBI Taxonomy" id="410659"/>
    <lineage>
        <taxon>unclassified sequences</taxon>
        <taxon>metagenomes</taxon>
        <taxon>ecological metagenomes</taxon>
    </lineage>
</organism>